<reference evidence="1 2" key="1">
    <citation type="journal article" date="2023" name="Limnol Oceanogr Lett">
        <title>Environmental adaptations by the intertidal Antarctic cyanobacterium Halotia branconii CENA392 as revealed using long-read genome sequencing.</title>
        <authorList>
            <person name="Dextro R.B."/>
            <person name="Delbaje E."/>
            <person name="Freitas P.N.N."/>
            <person name="Geraldes V."/>
            <person name="Pinto E."/>
            <person name="Long P.F."/>
            <person name="Fiore M.F."/>
        </authorList>
    </citation>
    <scope>NUCLEOTIDE SEQUENCE [LARGE SCALE GENOMIC DNA]</scope>
    <source>
        <strain evidence="1 2">CENA392</strain>
    </source>
</reference>
<protein>
    <submittedName>
        <fullName evidence="1">Uncharacterized protein</fullName>
    </submittedName>
</protein>
<dbReference type="AlphaFoldDB" id="A0AAJ6P7K9"/>
<dbReference type="RefSeq" id="WP_281481014.1">
    <property type="nucleotide sequence ID" value="NZ_CP124543.1"/>
</dbReference>
<evidence type="ECO:0000313" key="2">
    <source>
        <dbReference type="Proteomes" id="UP001223520"/>
    </source>
</evidence>
<name>A0AAJ6P7K9_9CYAN</name>
<keyword evidence="2" id="KW-1185">Reference proteome</keyword>
<evidence type="ECO:0000313" key="1">
    <source>
        <dbReference type="EMBL" id="WGV23686.1"/>
    </source>
</evidence>
<sequence length="78" mass="8989">MTDPKDLTQQRLDKLERTVDILRSHLLIALETNYALASELAELKGRQQDKDLICTRILSEFNTLSTLKTVVNQYNRGK</sequence>
<dbReference type="KEGG" id="hbq:QI031_17935"/>
<accession>A0AAJ6P7K9</accession>
<gene>
    <name evidence="1" type="ORF">QI031_17935</name>
</gene>
<organism evidence="1 2">
    <name type="scientific">Halotia branconii CENA392</name>
    <dbReference type="NCBI Taxonomy" id="1539056"/>
    <lineage>
        <taxon>Bacteria</taxon>
        <taxon>Bacillati</taxon>
        <taxon>Cyanobacteriota</taxon>
        <taxon>Cyanophyceae</taxon>
        <taxon>Nostocales</taxon>
        <taxon>Nodulariaceae</taxon>
        <taxon>Halotia</taxon>
    </lineage>
</organism>
<dbReference type="Proteomes" id="UP001223520">
    <property type="component" value="Chromosome"/>
</dbReference>
<dbReference type="EMBL" id="CP124543">
    <property type="protein sequence ID" value="WGV23686.1"/>
    <property type="molecule type" value="Genomic_DNA"/>
</dbReference>
<proteinExistence type="predicted"/>